<dbReference type="InterPro" id="IPR029058">
    <property type="entry name" value="AB_hydrolase_fold"/>
</dbReference>
<protein>
    <submittedName>
        <fullName evidence="2">Lipase family protein</fullName>
    </submittedName>
</protein>
<evidence type="ECO:0000259" key="1">
    <source>
        <dbReference type="Pfam" id="PF01764"/>
    </source>
</evidence>
<evidence type="ECO:0000313" key="3">
    <source>
        <dbReference type="Proteomes" id="UP001295420"/>
    </source>
</evidence>
<organism evidence="2 3">
    <name type="scientific">Vibrio owensii</name>
    <dbReference type="NCBI Taxonomy" id="696485"/>
    <lineage>
        <taxon>Bacteria</taxon>
        <taxon>Pseudomonadati</taxon>
        <taxon>Pseudomonadota</taxon>
        <taxon>Gammaproteobacteria</taxon>
        <taxon>Vibrionales</taxon>
        <taxon>Vibrionaceae</taxon>
        <taxon>Vibrio</taxon>
    </lineage>
</organism>
<gene>
    <name evidence="2" type="ORF">THF1D04_200042</name>
</gene>
<name>A0AAU9Q5M0_9VIBR</name>
<proteinExistence type="predicted"/>
<comment type="caution">
    <text evidence="2">The sequence shown here is derived from an EMBL/GenBank/DDBJ whole genome shotgun (WGS) entry which is preliminary data.</text>
</comment>
<dbReference type="EMBL" id="CAKMTQ010000013">
    <property type="protein sequence ID" value="CAH1528047.1"/>
    <property type="molecule type" value="Genomic_DNA"/>
</dbReference>
<dbReference type="CDD" id="cd00519">
    <property type="entry name" value="Lipase_3"/>
    <property type="match status" value="1"/>
</dbReference>
<dbReference type="PANTHER" id="PTHR45856:SF24">
    <property type="entry name" value="FUNGAL LIPASE-LIKE DOMAIN-CONTAINING PROTEIN"/>
    <property type="match status" value="1"/>
</dbReference>
<dbReference type="InterPro" id="IPR002921">
    <property type="entry name" value="Fungal_lipase-type"/>
</dbReference>
<sequence length="380" mass="41399">MSTLSPVIASDIASAAYQARLKRKSISLQNSTKVHFKFDVNNVISGTSGGFFYRPSSGFLIAGLGVSEVYKRDIVFSFRGTKTLADILTNVTANAKGTQSGELVHSGFQGTLNSMIPEIKSFLKRSQSCEVLNIHCVGHSLGGALATLAANWLKSSSEISAKVHLYTFGAPRVGGKNFSMNATQRVDSIFRCVNGGDPVPKVPVWPFYHAPYNGIEYLACRQQGLIPSAHDLARYAKLTDFQSWEKIYSQKVANALERVVLNYRNRLEVKTNDFWADRISAAILTLLIDGGLASFVFGAQALGAGIATIYDAIARSMVKISELSSEFADRVKGLLGHMLVFAGKGAQIAIKFTYSFIRWVFELVLGKLNKAVKAALKTSF</sequence>
<dbReference type="GO" id="GO:0006629">
    <property type="term" value="P:lipid metabolic process"/>
    <property type="evidence" value="ECO:0007669"/>
    <property type="project" value="InterPro"/>
</dbReference>
<dbReference type="InterPro" id="IPR051218">
    <property type="entry name" value="Sec_MonoDiacylglyc_Lipase"/>
</dbReference>
<dbReference type="SUPFAM" id="SSF53474">
    <property type="entry name" value="alpha/beta-Hydrolases"/>
    <property type="match status" value="1"/>
</dbReference>
<dbReference type="AlphaFoldDB" id="A0AAU9Q5M0"/>
<dbReference type="Proteomes" id="UP001295420">
    <property type="component" value="Unassembled WGS sequence"/>
</dbReference>
<dbReference type="PANTHER" id="PTHR45856">
    <property type="entry name" value="ALPHA/BETA-HYDROLASES SUPERFAMILY PROTEIN"/>
    <property type="match status" value="1"/>
</dbReference>
<feature type="domain" description="Fungal lipase-type" evidence="1">
    <location>
        <begin position="75"/>
        <end position="205"/>
    </location>
</feature>
<dbReference type="Gene3D" id="3.40.50.1820">
    <property type="entry name" value="alpha/beta hydrolase"/>
    <property type="match status" value="1"/>
</dbReference>
<reference evidence="2" key="1">
    <citation type="submission" date="2022-01" db="EMBL/GenBank/DDBJ databases">
        <authorList>
            <person name="Lagorce A."/>
        </authorList>
    </citation>
    <scope>NUCLEOTIDE SEQUENCE</scope>
    <source>
        <strain evidence="2">Th15_F1_D04</strain>
    </source>
</reference>
<evidence type="ECO:0000313" key="2">
    <source>
        <dbReference type="EMBL" id="CAH1528047.1"/>
    </source>
</evidence>
<dbReference type="Pfam" id="PF01764">
    <property type="entry name" value="Lipase_3"/>
    <property type="match status" value="1"/>
</dbReference>
<dbReference type="RefSeq" id="WP_038895991.1">
    <property type="nucleotide sequence ID" value="NZ_BBKN01000083.1"/>
</dbReference>
<accession>A0AAU9Q5M0</accession>